<evidence type="ECO:0000313" key="2">
    <source>
        <dbReference type="EMBL" id="HIU52355.1"/>
    </source>
</evidence>
<feature type="domain" description="Peptidase S24/S26A/S26B/S26C" evidence="1">
    <location>
        <begin position="21"/>
        <end position="114"/>
    </location>
</feature>
<dbReference type="InterPro" id="IPR036286">
    <property type="entry name" value="LexA/Signal_pep-like_sf"/>
</dbReference>
<dbReference type="Pfam" id="PF00717">
    <property type="entry name" value="Peptidase_S24"/>
    <property type="match status" value="1"/>
</dbReference>
<accession>A0A9D1SA00</accession>
<sequence length="115" mass="13057">MISHFSYDHILAIEDLANGLDFVECPSHIPSASIAVKISDDSMLNSFDYGTYAYVELNSPLVLGDIGLFKYNGKMLLRTYTEKNRRPILKADNKDYSDIEVGYHDEFFIIGKVIQ</sequence>
<gene>
    <name evidence="2" type="ORF">IAB70_07085</name>
</gene>
<dbReference type="InterPro" id="IPR015927">
    <property type="entry name" value="Peptidase_S24_S26A/B/C"/>
</dbReference>
<dbReference type="Gene3D" id="2.10.109.10">
    <property type="entry name" value="Umud Fragment, subunit A"/>
    <property type="match status" value="1"/>
</dbReference>
<dbReference type="EMBL" id="DVNH01000056">
    <property type="protein sequence ID" value="HIU52355.1"/>
    <property type="molecule type" value="Genomic_DNA"/>
</dbReference>
<name>A0A9D1SA00_9FIRM</name>
<comment type="caution">
    <text evidence="2">The sequence shown here is derived from an EMBL/GenBank/DDBJ whole genome shotgun (WGS) entry which is preliminary data.</text>
</comment>
<dbReference type="InterPro" id="IPR039418">
    <property type="entry name" value="LexA-like"/>
</dbReference>
<organism evidence="2 3">
    <name type="scientific">Candidatus Merdicola faecigallinarum</name>
    <dbReference type="NCBI Taxonomy" id="2840862"/>
    <lineage>
        <taxon>Bacteria</taxon>
        <taxon>Bacillati</taxon>
        <taxon>Bacillota</taxon>
        <taxon>Clostridia</taxon>
        <taxon>Candidatus Merdicola</taxon>
    </lineage>
</organism>
<dbReference type="Proteomes" id="UP000824093">
    <property type="component" value="Unassembled WGS sequence"/>
</dbReference>
<dbReference type="CDD" id="cd06529">
    <property type="entry name" value="S24_LexA-like"/>
    <property type="match status" value="1"/>
</dbReference>
<protein>
    <submittedName>
        <fullName evidence="2">Helix-turn-helix transcriptional regulator</fullName>
    </submittedName>
</protein>
<proteinExistence type="predicted"/>
<dbReference type="AlphaFoldDB" id="A0A9D1SA00"/>
<dbReference type="SUPFAM" id="SSF51306">
    <property type="entry name" value="LexA/Signal peptidase"/>
    <property type="match status" value="1"/>
</dbReference>
<reference evidence="2" key="1">
    <citation type="submission" date="2020-10" db="EMBL/GenBank/DDBJ databases">
        <authorList>
            <person name="Gilroy R."/>
        </authorList>
    </citation>
    <scope>NUCLEOTIDE SEQUENCE</scope>
    <source>
        <strain evidence="2">CHK195-15760</strain>
    </source>
</reference>
<evidence type="ECO:0000259" key="1">
    <source>
        <dbReference type="Pfam" id="PF00717"/>
    </source>
</evidence>
<evidence type="ECO:0000313" key="3">
    <source>
        <dbReference type="Proteomes" id="UP000824093"/>
    </source>
</evidence>
<reference evidence="2" key="2">
    <citation type="journal article" date="2021" name="PeerJ">
        <title>Extensive microbial diversity within the chicken gut microbiome revealed by metagenomics and culture.</title>
        <authorList>
            <person name="Gilroy R."/>
            <person name="Ravi A."/>
            <person name="Getino M."/>
            <person name="Pursley I."/>
            <person name="Horton D.L."/>
            <person name="Alikhan N.F."/>
            <person name="Baker D."/>
            <person name="Gharbi K."/>
            <person name="Hall N."/>
            <person name="Watson M."/>
            <person name="Adriaenssens E.M."/>
            <person name="Foster-Nyarko E."/>
            <person name="Jarju S."/>
            <person name="Secka A."/>
            <person name="Antonio M."/>
            <person name="Oren A."/>
            <person name="Chaudhuri R.R."/>
            <person name="La Ragione R."/>
            <person name="Hildebrand F."/>
            <person name="Pallen M.J."/>
        </authorList>
    </citation>
    <scope>NUCLEOTIDE SEQUENCE</scope>
    <source>
        <strain evidence="2">CHK195-15760</strain>
    </source>
</reference>